<dbReference type="STRING" id="1150600.ADIARSV_2484"/>
<keyword evidence="3 12" id="KW-0858">Xylan degradation</keyword>
<dbReference type="RefSeq" id="WP_016195715.1">
    <property type="nucleotide sequence ID" value="NZ_AQPN01000090.1"/>
</dbReference>
<feature type="domain" description="Rhodanese" evidence="10">
    <location>
        <begin position="136"/>
        <end position="155"/>
    </location>
</feature>
<dbReference type="PROSITE" id="PS51760">
    <property type="entry name" value="GH10_2"/>
    <property type="match status" value="1"/>
</dbReference>
<evidence type="ECO:0000256" key="2">
    <source>
        <dbReference type="ARBA" id="ARBA00007495"/>
    </source>
</evidence>
<dbReference type="SUPFAM" id="SSF51445">
    <property type="entry name" value="(Trans)glycosidases"/>
    <property type="match status" value="1"/>
</dbReference>
<comment type="catalytic activity">
    <reaction evidence="1 9">
        <text>Endohydrolysis of (1-&gt;4)-beta-D-xylosidic linkages in xylans.</text>
        <dbReference type="EC" id="3.2.1.8"/>
    </reaction>
</comment>
<dbReference type="GO" id="GO:0031176">
    <property type="term" value="F:endo-1,4-beta-xylanase activity"/>
    <property type="evidence" value="ECO:0007669"/>
    <property type="project" value="UniProtKB-EC"/>
</dbReference>
<dbReference type="Proteomes" id="UP000014174">
    <property type="component" value="Unassembled WGS sequence"/>
</dbReference>
<dbReference type="AlphaFoldDB" id="R9GRC9"/>
<organism evidence="12 13">
    <name type="scientific">Arcticibacter svalbardensis MN12-7</name>
    <dbReference type="NCBI Taxonomy" id="1150600"/>
    <lineage>
        <taxon>Bacteria</taxon>
        <taxon>Pseudomonadati</taxon>
        <taxon>Bacteroidota</taxon>
        <taxon>Sphingobacteriia</taxon>
        <taxon>Sphingobacteriales</taxon>
        <taxon>Sphingobacteriaceae</taxon>
        <taxon>Arcticibacter</taxon>
    </lineage>
</organism>
<evidence type="ECO:0000259" key="11">
    <source>
        <dbReference type="PROSITE" id="PS51760"/>
    </source>
</evidence>
<dbReference type="InterPro" id="IPR001000">
    <property type="entry name" value="GH10_dom"/>
</dbReference>
<accession>R9GRC9</accession>
<dbReference type="PANTHER" id="PTHR31490:SF88">
    <property type="entry name" value="BETA-XYLANASE"/>
    <property type="match status" value="1"/>
</dbReference>
<dbReference type="InterPro" id="IPR044846">
    <property type="entry name" value="GH10"/>
</dbReference>
<evidence type="ECO:0000313" key="12">
    <source>
        <dbReference type="EMBL" id="EOR94243.1"/>
    </source>
</evidence>
<gene>
    <name evidence="12" type="ORF">ADIARSV_2484</name>
</gene>
<dbReference type="PANTHER" id="PTHR31490">
    <property type="entry name" value="GLYCOSYL HYDROLASE"/>
    <property type="match status" value="1"/>
</dbReference>
<feature type="domain" description="GH10" evidence="11">
    <location>
        <begin position="51"/>
        <end position="364"/>
    </location>
</feature>
<reference evidence="12 13" key="1">
    <citation type="journal article" date="2013" name="Genome Announc.">
        <title>Draft Genome Sequence of Arcticibacter svalbardensis Strain MN12-7T, a Member of the Family Sphingobacteriaceae Isolated from an Arctic Soil Sample.</title>
        <authorList>
            <person name="Shivaji S."/>
            <person name="Ara S."/>
            <person name="Prasad S."/>
            <person name="Manasa B.P."/>
            <person name="Begum Z."/>
            <person name="Singh A."/>
            <person name="Kumar Pinnaka A."/>
        </authorList>
    </citation>
    <scope>NUCLEOTIDE SEQUENCE [LARGE SCALE GENOMIC DNA]</scope>
    <source>
        <strain evidence="12 13">MN12-7</strain>
    </source>
</reference>
<dbReference type="SMART" id="SM00633">
    <property type="entry name" value="Glyco_10"/>
    <property type="match status" value="1"/>
</dbReference>
<dbReference type="eggNOG" id="COG3693">
    <property type="taxonomic scope" value="Bacteria"/>
</dbReference>
<name>R9GRC9_9SPHI</name>
<evidence type="ECO:0000256" key="1">
    <source>
        <dbReference type="ARBA" id="ARBA00000681"/>
    </source>
</evidence>
<dbReference type="GO" id="GO:0045493">
    <property type="term" value="P:xylan catabolic process"/>
    <property type="evidence" value="ECO:0007669"/>
    <property type="project" value="UniProtKB-KW"/>
</dbReference>
<evidence type="ECO:0000256" key="3">
    <source>
        <dbReference type="ARBA" id="ARBA00022651"/>
    </source>
</evidence>
<dbReference type="InterPro" id="IPR001763">
    <property type="entry name" value="Rhodanese-like_dom"/>
</dbReference>
<dbReference type="InterPro" id="IPR017853">
    <property type="entry name" value="GH"/>
</dbReference>
<evidence type="ECO:0000313" key="13">
    <source>
        <dbReference type="Proteomes" id="UP000014174"/>
    </source>
</evidence>
<sequence>MNNFKILLASLVVGCTSCAKNDSEPNQVTADKTISASNVTALKLSDNITFQNTMPFPIGVGINMGILKRDSKYRAIVVKEYNSISAETAMKMKSLRPSATTYSWSEADNLVKFAEENNKRVYGHALIWGNSLPDWVKNFKGGYPEWKEMFKAHITEVVKHFKGKVVAWDVINEAFADNGDLKNTIWRQKLGPNYIDMAFIFAHRADPSAILFINDYGMEYGNNKRRGLVKYVEGMIQRGIPIGGIATQFHSRVNLEDAKFSRALNEIAATGLKVHISEMEISLNPGSIKSLLLSSLLERQQAAKYEYIVRSYNALPKKQQFGITLWNVTDNDSWVLNYYNRPDWPLPFDGNYQKKPAYQGILNGVK</sequence>
<protein>
    <recommendedName>
        <fullName evidence="9">Beta-xylanase</fullName>
        <ecNumber evidence="9">3.2.1.8</ecNumber>
    </recommendedName>
</protein>
<proteinExistence type="inferred from homology"/>
<comment type="caution">
    <text evidence="12">The sequence shown here is derived from an EMBL/GenBank/DDBJ whole genome shotgun (WGS) entry which is preliminary data.</text>
</comment>
<dbReference type="OrthoDB" id="1032269at2"/>
<keyword evidence="7 9" id="KW-0326">Glycosidase</keyword>
<evidence type="ECO:0000256" key="5">
    <source>
        <dbReference type="ARBA" id="ARBA00022801"/>
    </source>
</evidence>
<dbReference type="PRINTS" id="PR00134">
    <property type="entry name" value="GLHYDRLASE10"/>
</dbReference>
<evidence type="ECO:0000256" key="6">
    <source>
        <dbReference type="ARBA" id="ARBA00023277"/>
    </source>
</evidence>
<keyword evidence="4" id="KW-0732">Signal</keyword>
<dbReference type="Gene3D" id="3.20.20.80">
    <property type="entry name" value="Glycosidases"/>
    <property type="match status" value="1"/>
</dbReference>
<dbReference type="EMBL" id="AQPN01000090">
    <property type="protein sequence ID" value="EOR94243.1"/>
    <property type="molecule type" value="Genomic_DNA"/>
</dbReference>
<keyword evidence="6 9" id="KW-0119">Carbohydrate metabolism</keyword>
<evidence type="ECO:0000259" key="10">
    <source>
        <dbReference type="PROSITE" id="PS50206"/>
    </source>
</evidence>
<keyword evidence="13" id="KW-1185">Reference proteome</keyword>
<evidence type="ECO:0000256" key="7">
    <source>
        <dbReference type="ARBA" id="ARBA00023295"/>
    </source>
</evidence>
<evidence type="ECO:0000256" key="4">
    <source>
        <dbReference type="ARBA" id="ARBA00022729"/>
    </source>
</evidence>
<keyword evidence="5 9" id="KW-0378">Hydrolase</keyword>
<comment type="similarity">
    <text evidence="2 9">Belongs to the glycosyl hydrolase 10 (cellulase F) family.</text>
</comment>
<keyword evidence="8 9" id="KW-0624">Polysaccharide degradation</keyword>
<dbReference type="Pfam" id="PF00331">
    <property type="entry name" value="Glyco_hydro_10"/>
    <property type="match status" value="1"/>
</dbReference>
<dbReference type="PROSITE" id="PS50206">
    <property type="entry name" value="RHODANESE_3"/>
    <property type="match status" value="1"/>
</dbReference>
<evidence type="ECO:0000256" key="8">
    <source>
        <dbReference type="ARBA" id="ARBA00023326"/>
    </source>
</evidence>
<evidence type="ECO:0000256" key="9">
    <source>
        <dbReference type="RuleBase" id="RU361174"/>
    </source>
</evidence>
<dbReference type="EC" id="3.2.1.8" evidence="9"/>